<gene>
    <name evidence="6" type="primary">srtB</name>
    <name evidence="6" type="ORF">COK86_07000</name>
</gene>
<evidence type="ECO:0000256" key="2">
    <source>
        <dbReference type="PIRSR" id="PIRSR030150-1"/>
    </source>
</evidence>
<feature type="active site" description="Acyl-thioester intermediate" evidence="2">
    <location>
        <position position="233"/>
    </location>
</feature>
<name>A0A2B3UDX8_BACCE</name>
<dbReference type="PIRSF" id="PIRSF030150">
    <property type="entry name" value="UCP030150"/>
    <property type="match status" value="1"/>
</dbReference>
<dbReference type="NCBIfam" id="TIGR03064">
    <property type="entry name" value="sortase_srtB"/>
    <property type="match status" value="1"/>
</dbReference>
<proteinExistence type="predicted"/>
<dbReference type="Gene3D" id="2.40.260.10">
    <property type="entry name" value="Sortase"/>
    <property type="match status" value="1"/>
</dbReference>
<sequence>MSSKKERKKNSFFQRILTVVFLGTFFYSVYELGDIFMDYYENRKVMAEAQNIYEKSPVEEQSQDGEVRKQFKALQQINQEIVGWITMDDTQINYPIVQAKDNDYYLYRNYKGEDMRAGSIFMDYRNDVKSQNRNTILYGHRMKDGSMFASLKKMLDEEFFMSHRKLYYDTLFEGYDVEVFSVYTTTTDFYYIETDFESDRDYIAFLKQIQDKSLYKTNTEVTANDQIVTLSTCDYALDPEEGRLVVHAKLVKRK</sequence>
<dbReference type="InterPro" id="IPR009835">
    <property type="entry name" value="SrtB"/>
</dbReference>
<organism evidence="6 7">
    <name type="scientific">Bacillus cereus</name>
    <dbReference type="NCBI Taxonomy" id="1396"/>
    <lineage>
        <taxon>Bacteria</taxon>
        <taxon>Bacillati</taxon>
        <taxon>Bacillota</taxon>
        <taxon>Bacilli</taxon>
        <taxon>Bacillales</taxon>
        <taxon>Bacillaceae</taxon>
        <taxon>Bacillus</taxon>
        <taxon>Bacillus cereus group</taxon>
    </lineage>
</organism>
<dbReference type="SUPFAM" id="SSF63817">
    <property type="entry name" value="Sortase"/>
    <property type="match status" value="1"/>
</dbReference>
<evidence type="ECO:0000256" key="3">
    <source>
        <dbReference type="PIRSR" id="PIRSR030150-2"/>
    </source>
</evidence>
<evidence type="ECO:0000313" key="6">
    <source>
        <dbReference type="EMBL" id="PFU45362.1"/>
    </source>
</evidence>
<comment type="caution">
    <text evidence="6">The sequence shown here is derived from an EMBL/GenBank/DDBJ whole genome shotgun (WGS) entry which is preliminary data.</text>
</comment>
<reference evidence="6 7" key="1">
    <citation type="submission" date="2017-09" db="EMBL/GenBank/DDBJ databases">
        <title>Large-scale bioinformatics analysis of Bacillus genomes uncovers conserved roles of natural products in bacterial physiology.</title>
        <authorList>
            <consortium name="Agbiome Team Llc"/>
            <person name="Bleich R.M."/>
            <person name="Grubbs K.J."/>
            <person name="Santa Maria K.C."/>
            <person name="Allen S.E."/>
            <person name="Farag S."/>
            <person name="Shank E.A."/>
            <person name="Bowers A."/>
        </authorList>
    </citation>
    <scope>NUCLEOTIDE SEQUENCE [LARGE SCALE GENOMIC DNA]</scope>
    <source>
        <strain evidence="6 7">AFS061806</strain>
    </source>
</reference>
<feature type="active site" description="Proton donor/acceptor" evidence="4">
    <location>
        <position position="140"/>
    </location>
</feature>
<evidence type="ECO:0000256" key="4">
    <source>
        <dbReference type="PIRSR" id="PIRSR605754-1"/>
    </source>
</evidence>
<accession>A0A2B3UDX8</accession>
<dbReference type="EMBL" id="NVDG01000012">
    <property type="protein sequence ID" value="PFU45362.1"/>
    <property type="molecule type" value="Genomic_DNA"/>
</dbReference>
<evidence type="ECO:0000313" key="7">
    <source>
        <dbReference type="Proteomes" id="UP000224076"/>
    </source>
</evidence>
<keyword evidence="5" id="KW-1133">Transmembrane helix</keyword>
<feature type="transmembrane region" description="Helical" evidence="5">
    <location>
        <begin position="12"/>
        <end position="30"/>
    </location>
</feature>
<dbReference type="InterPro" id="IPR005754">
    <property type="entry name" value="Sortase"/>
</dbReference>
<dbReference type="AlphaFoldDB" id="A0A2B3UDX8"/>
<keyword evidence="5" id="KW-0472">Membrane</keyword>
<protein>
    <submittedName>
        <fullName evidence="6">SrtB family sortase</fullName>
    </submittedName>
</protein>
<keyword evidence="1" id="KW-0378">Hydrolase</keyword>
<feature type="site" description="Transition state stabilizer" evidence="3">
    <location>
        <position position="243"/>
    </location>
</feature>
<evidence type="ECO:0000256" key="1">
    <source>
        <dbReference type="ARBA" id="ARBA00022801"/>
    </source>
</evidence>
<dbReference type="CDD" id="cd05826">
    <property type="entry name" value="Sortase_B"/>
    <property type="match status" value="1"/>
</dbReference>
<dbReference type="Proteomes" id="UP000224076">
    <property type="component" value="Unassembled WGS sequence"/>
</dbReference>
<evidence type="ECO:0000256" key="5">
    <source>
        <dbReference type="SAM" id="Phobius"/>
    </source>
</evidence>
<keyword evidence="5" id="KW-0812">Transmembrane</keyword>
<dbReference type="RefSeq" id="WP_098665515.1">
    <property type="nucleotide sequence ID" value="NZ_NVDG01000012.1"/>
</dbReference>
<dbReference type="InterPro" id="IPR015986">
    <property type="entry name" value="SrtB_Firmicute"/>
</dbReference>
<dbReference type="Pfam" id="PF04203">
    <property type="entry name" value="Sortase"/>
    <property type="match status" value="1"/>
</dbReference>
<dbReference type="GO" id="GO:0016787">
    <property type="term" value="F:hydrolase activity"/>
    <property type="evidence" value="ECO:0007669"/>
    <property type="project" value="UniProtKB-KW"/>
</dbReference>
<dbReference type="InterPro" id="IPR023365">
    <property type="entry name" value="Sortase_dom-sf"/>
</dbReference>